<dbReference type="PROSITE" id="PS50088">
    <property type="entry name" value="ANK_REPEAT"/>
    <property type="match status" value="1"/>
</dbReference>
<dbReference type="Pfam" id="PF12796">
    <property type="entry name" value="Ank_2"/>
    <property type="match status" value="1"/>
</dbReference>
<dbReference type="GeneID" id="54412193"/>
<reference evidence="2" key="1">
    <citation type="journal article" date="2020" name="Stud. Mycol.">
        <title>101 Dothideomycetes genomes: a test case for predicting lifestyles and emergence of pathogens.</title>
        <authorList>
            <person name="Haridas S."/>
            <person name="Albert R."/>
            <person name="Binder M."/>
            <person name="Bloem J."/>
            <person name="Labutti K."/>
            <person name="Salamov A."/>
            <person name="Andreopoulos B."/>
            <person name="Baker S."/>
            <person name="Barry K."/>
            <person name="Bills G."/>
            <person name="Bluhm B."/>
            <person name="Cannon C."/>
            <person name="Castanera R."/>
            <person name="Culley D."/>
            <person name="Daum C."/>
            <person name="Ezra D."/>
            <person name="Gonzalez J."/>
            <person name="Henrissat B."/>
            <person name="Kuo A."/>
            <person name="Liang C."/>
            <person name="Lipzen A."/>
            <person name="Lutzoni F."/>
            <person name="Magnuson J."/>
            <person name="Mondo S."/>
            <person name="Nolan M."/>
            <person name="Ohm R."/>
            <person name="Pangilinan J."/>
            <person name="Park H.-J."/>
            <person name="Ramirez L."/>
            <person name="Alfaro M."/>
            <person name="Sun H."/>
            <person name="Tritt A."/>
            <person name="Yoshinaga Y."/>
            <person name="Zwiers L.-H."/>
            <person name="Turgeon B."/>
            <person name="Goodwin S."/>
            <person name="Spatafora J."/>
            <person name="Crous P."/>
            <person name="Grigoriev I."/>
        </authorList>
    </citation>
    <scope>NUCLEOTIDE SEQUENCE</scope>
    <source>
        <strain evidence="2">CBS 119687</strain>
    </source>
</reference>
<dbReference type="RefSeq" id="XP_033520019.1">
    <property type="nucleotide sequence ID" value="XM_033671761.1"/>
</dbReference>
<evidence type="ECO:0000256" key="1">
    <source>
        <dbReference type="PROSITE-ProRule" id="PRU00023"/>
    </source>
</evidence>
<evidence type="ECO:0000313" key="2">
    <source>
        <dbReference type="EMBL" id="KAF2125627.1"/>
    </source>
</evidence>
<organism evidence="2 3">
    <name type="scientific">Dothidotthia symphoricarpi CBS 119687</name>
    <dbReference type="NCBI Taxonomy" id="1392245"/>
    <lineage>
        <taxon>Eukaryota</taxon>
        <taxon>Fungi</taxon>
        <taxon>Dikarya</taxon>
        <taxon>Ascomycota</taxon>
        <taxon>Pezizomycotina</taxon>
        <taxon>Dothideomycetes</taxon>
        <taxon>Pleosporomycetidae</taxon>
        <taxon>Pleosporales</taxon>
        <taxon>Dothidotthiaceae</taxon>
        <taxon>Dothidotthia</taxon>
    </lineage>
</organism>
<dbReference type="PROSITE" id="PS50297">
    <property type="entry name" value="ANK_REP_REGION"/>
    <property type="match status" value="1"/>
</dbReference>
<name>A0A6A6A3Y6_9PLEO</name>
<protein>
    <submittedName>
        <fullName evidence="2">Uncharacterized protein</fullName>
    </submittedName>
</protein>
<dbReference type="SUPFAM" id="SSF48403">
    <property type="entry name" value="Ankyrin repeat"/>
    <property type="match status" value="1"/>
</dbReference>
<dbReference type="AlphaFoldDB" id="A0A6A6A3Y6"/>
<keyword evidence="1" id="KW-0040">ANK repeat</keyword>
<gene>
    <name evidence="2" type="ORF">P153DRAFT_399780</name>
</gene>
<feature type="repeat" description="ANK" evidence="1">
    <location>
        <begin position="387"/>
        <end position="419"/>
    </location>
</feature>
<sequence length="448" mass="50056">MRLLDLTPELFAHVIHELVAEVGICDSFRYRRVCKLFAAEIFRNVVQTCPVYAFHTEVEPPRRSYLRSVDTPGQRFQRLFSVHGHVIMQQRLLGPHKFQSRVAKCLDDVFEAILLLEGSGSSEIRRSYAHDIGTAVLSSLKKNACWAMTQDNLKTFSADEFYQSSENSPRLFLPVAAAAVGSLSLFQQIISCDDDILNQPWPFHSPLSAAVANCHLEVIKHILQLYTKRLARLHAEGVMSGEIHLRQTVHHAVMDGIDACQPDATALVFAWVLENKGGPIYERLRRSFLVIMRCCINHRQPQIAYSAVTLFSNEGEPTFPESLKGYLLEKDDGSVLRHFYQAGLLDIGIFQHAPLVAGVLPPVGQCLFDMILQLGANIDDLFPDTLTGKSLLWHAVDSGNEQRVRFLLEHGADPDASTGDGSPLQVAKGHGQQSIVDTLLRAKELRNK</sequence>
<dbReference type="Gene3D" id="1.25.40.20">
    <property type="entry name" value="Ankyrin repeat-containing domain"/>
    <property type="match status" value="1"/>
</dbReference>
<dbReference type="EMBL" id="ML977515">
    <property type="protein sequence ID" value="KAF2125627.1"/>
    <property type="molecule type" value="Genomic_DNA"/>
</dbReference>
<dbReference type="InterPro" id="IPR002110">
    <property type="entry name" value="Ankyrin_rpt"/>
</dbReference>
<accession>A0A6A6A3Y6</accession>
<dbReference type="Proteomes" id="UP000799771">
    <property type="component" value="Unassembled WGS sequence"/>
</dbReference>
<dbReference type="OrthoDB" id="3671334at2759"/>
<evidence type="ECO:0000313" key="3">
    <source>
        <dbReference type="Proteomes" id="UP000799771"/>
    </source>
</evidence>
<proteinExistence type="predicted"/>
<keyword evidence="3" id="KW-1185">Reference proteome</keyword>
<dbReference type="SMART" id="SM00248">
    <property type="entry name" value="ANK"/>
    <property type="match status" value="2"/>
</dbReference>
<dbReference type="InterPro" id="IPR036770">
    <property type="entry name" value="Ankyrin_rpt-contain_sf"/>
</dbReference>